<proteinExistence type="predicted"/>
<protein>
    <submittedName>
        <fullName evidence="1">Uncharacterized protein</fullName>
    </submittedName>
</protein>
<name>A0AAN7AYS7_9PEZI</name>
<sequence>QTLIQLLPTTTLSILSANFRQHRTVSLFFILVFNRVLIWFRHTMGRQNGFLPLLPLKVEEDPDNKQLFGVLSELTVQTNHPITFVFRIHKNNTERNRMRNFLGFIVYHTSDFHRAIAEGFHFSDRNLEFNGSTIRDHNDYQLDRLDLWAKVIQKIAPWDRDDVPRELVERIVQGTEDKPLSGRTWRMQGGEGKDAWEGEIRLYASWETQLCDLEVREELAGACVMEVRRYTEKGEGKMYSFFPEWSMKGKWEGNYCLVEDWVPRWVPWWSWTVNGEVYDGNGPRSVQLRQR</sequence>
<accession>A0AAN7AYS7</accession>
<evidence type="ECO:0000313" key="1">
    <source>
        <dbReference type="EMBL" id="KAK4203482.1"/>
    </source>
</evidence>
<dbReference type="Proteomes" id="UP001303160">
    <property type="component" value="Unassembled WGS sequence"/>
</dbReference>
<comment type="caution">
    <text evidence="1">The sequence shown here is derived from an EMBL/GenBank/DDBJ whole genome shotgun (WGS) entry which is preliminary data.</text>
</comment>
<dbReference type="EMBL" id="MU863889">
    <property type="protein sequence ID" value="KAK4203482.1"/>
    <property type="molecule type" value="Genomic_DNA"/>
</dbReference>
<keyword evidence="2" id="KW-1185">Reference proteome</keyword>
<dbReference type="AlphaFoldDB" id="A0AAN7AYS7"/>
<evidence type="ECO:0000313" key="2">
    <source>
        <dbReference type="Proteomes" id="UP001303160"/>
    </source>
</evidence>
<reference evidence="1" key="2">
    <citation type="submission" date="2023-05" db="EMBL/GenBank/DDBJ databases">
        <authorList>
            <consortium name="Lawrence Berkeley National Laboratory"/>
            <person name="Steindorff A."/>
            <person name="Hensen N."/>
            <person name="Bonometti L."/>
            <person name="Westerberg I."/>
            <person name="Brannstrom I.O."/>
            <person name="Guillou S."/>
            <person name="Cros-Aarteil S."/>
            <person name="Calhoun S."/>
            <person name="Haridas S."/>
            <person name="Kuo A."/>
            <person name="Mondo S."/>
            <person name="Pangilinan J."/>
            <person name="Riley R."/>
            <person name="Labutti K."/>
            <person name="Andreopoulos B."/>
            <person name="Lipzen A."/>
            <person name="Chen C."/>
            <person name="Yanf M."/>
            <person name="Daum C."/>
            <person name="Ng V."/>
            <person name="Clum A."/>
            <person name="Ohm R."/>
            <person name="Martin F."/>
            <person name="Silar P."/>
            <person name="Natvig D."/>
            <person name="Lalanne C."/>
            <person name="Gautier V."/>
            <person name="Ament-Velasquez S.L."/>
            <person name="Kruys A."/>
            <person name="Hutchinson M.I."/>
            <person name="Powell A.J."/>
            <person name="Barry K."/>
            <person name="Miller A.N."/>
            <person name="Grigoriev I.V."/>
            <person name="Debuchy R."/>
            <person name="Gladieux P."/>
            <person name="Thoren M.H."/>
            <person name="Johannesson H."/>
        </authorList>
    </citation>
    <scope>NUCLEOTIDE SEQUENCE</scope>
    <source>
        <strain evidence="1">CBS 315.58</strain>
    </source>
</reference>
<reference evidence="1" key="1">
    <citation type="journal article" date="2023" name="Mol. Phylogenet. Evol.">
        <title>Genome-scale phylogeny and comparative genomics of the fungal order Sordariales.</title>
        <authorList>
            <person name="Hensen N."/>
            <person name="Bonometti L."/>
            <person name="Westerberg I."/>
            <person name="Brannstrom I.O."/>
            <person name="Guillou S."/>
            <person name="Cros-Aarteil S."/>
            <person name="Calhoun S."/>
            <person name="Haridas S."/>
            <person name="Kuo A."/>
            <person name="Mondo S."/>
            <person name="Pangilinan J."/>
            <person name="Riley R."/>
            <person name="LaButti K."/>
            <person name="Andreopoulos B."/>
            <person name="Lipzen A."/>
            <person name="Chen C."/>
            <person name="Yan M."/>
            <person name="Daum C."/>
            <person name="Ng V."/>
            <person name="Clum A."/>
            <person name="Steindorff A."/>
            <person name="Ohm R.A."/>
            <person name="Martin F."/>
            <person name="Silar P."/>
            <person name="Natvig D.O."/>
            <person name="Lalanne C."/>
            <person name="Gautier V."/>
            <person name="Ament-Velasquez S.L."/>
            <person name="Kruys A."/>
            <person name="Hutchinson M.I."/>
            <person name="Powell A.J."/>
            <person name="Barry K."/>
            <person name="Miller A.N."/>
            <person name="Grigoriev I.V."/>
            <person name="Debuchy R."/>
            <person name="Gladieux P."/>
            <person name="Hiltunen Thoren M."/>
            <person name="Johannesson H."/>
        </authorList>
    </citation>
    <scope>NUCLEOTIDE SEQUENCE</scope>
    <source>
        <strain evidence="1">CBS 315.58</strain>
    </source>
</reference>
<organism evidence="1 2">
    <name type="scientific">Triangularia verruculosa</name>
    <dbReference type="NCBI Taxonomy" id="2587418"/>
    <lineage>
        <taxon>Eukaryota</taxon>
        <taxon>Fungi</taxon>
        <taxon>Dikarya</taxon>
        <taxon>Ascomycota</taxon>
        <taxon>Pezizomycotina</taxon>
        <taxon>Sordariomycetes</taxon>
        <taxon>Sordariomycetidae</taxon>
        <taxon>Sordariales</taxon>
        <taxon>Podosporaceae</taxon>
        <taxon>Triangularia</taxon>
    </lineage>
</organism>
<gene>
    <name evidence="1" type="ORF">QBC40DRAFT_317299</name>
</gene>
<feature type="non-terminal residue" evidence="1">
    <location>
        <position position="1"/>
    </location>
</feature>